<dbReference type="Pfam" id="PF04257">
    <property type="entry name" value="Exonuc_V_gamma"/>
    <property type="match status" value="1"/>
</dbReference>
<evidence type="ECO:0000256" key="10">
    <source>
        <dbReference type="HAMAP-Rule" id="MF_01486"/>
    </source>
</evidence>
<keyword evidence="3 10" id="KW-0227">DNA damage</keyword>
<reference evidence="14" key="1">
    <citation type="journal article" date="2019" name="Int. J. Syst. Evol. Microbiol.">
        <title>The Global Catalogue of Microorganisms (GCM) 10K type strain sequencing project: providing services to taxonomists for standard genome sequencing and annotation.</title>
        <authorList>
            <consortium name="The Broad Institute Genomics Platform"/>
            <consortium name="The Broad Institute Genome Sequencing Center for Infectious Disease"/>
            <person name="Wu L."/>
            <person name="Ma J."/>
        </authorList>
    </citation>
    <scope>NUCLEOTIDE SEQUENCE [LARGE SCALE GENOMIC DNA]</scope>
    <source>
        <strain evidence="14">JCM 16953</strain>
    </source>
</reference>
<keyword evidence="2 10" id="KW-0547">Nucleotide-binding</keyword>
<keyword evidence="5 10" id="KW-0347">Helicase</keyword>
<dbReference type="Proteomes" id="UP001501821">
    <property type="component" value="Unassembled WGS sequence"/>
</dbReference>
<feature type="region of interest" description="Disordered" evidence="11">
    <location>
        <begin position="1098"/>
        <end position="1117"/>
    </location>
</feature>
<feature type="compositionally biased region" description="Basic and acidic residues" evidence="11">
    <location>
        <begin position="1108"/>
        <end position="1117"/>
    </location>
</feature>
<evidence type="ECO:0000256" key="7">
    <source>
        <dbReference type="ARBA" id="ARBA00022840"/>
    </source>
</evidence>
<organism evidence="13 14">
    <name type="scientific">Nocardioides panacisoli</name>
    <dbReference type="NCBI Taxonomy" id="627624"/>
    <lineage>
        <taxon>Bacteria</taxon>
        <taxon>Bacillati</taxon>
        <taxon>Actinomycetota</taxon>
        <taxon>Actinomycetes</taxon>
        <taxon>Propionibacteriales</taxon>
        <taxon>Nocardioidaceae</taxon>
        <taxon>Nocardioides</taxon>
    </lineage>
</organism>
<evidence type="ECO:0000256" key="8">
    <source>
        <dbReference type="ARBA" id="ARBA00023125"/>
    </source>
</evidence>
<dbReference type="InterPro" id="IPR006697">
    <property type="entry name" value="RecC"/>
</dbReference>
<name>A0ABP7IHM7_9ACTN</name>
<dbReference type="InterPro" id="IPR041500">
    <property type="entry name" value="RecC_C"/>
</dbReference>
<dbReference type="HAMAP" id="MF_01486">
    <property type="entry name" value="RecC"/>
    <property type="match status" value="1"/>
</dbReference>
<keyword evidence="14" id="KW-1185">Reference proteome</keyword>
<comment type="miscellaneous">
    <text evidence="10">In the RecBCD complex, RecB has a slow 3'-5' helicase, an exonuclease activity and loads RecA onto ssDNA, RecD has a fast 5'-3' helicase activity, while RecC stimulates the ATPase and processivity of the RecB helicase and contributes to recognition of the Chi site.</text>
</comment>
<dbReference type="InterPro" id="IPR013986">
    <property type="entry name" value="DExx_box_DNA_helicase_dom_sf"/>
</dbReference>
<dbReference type="SUPFAM" id="SSF52540">
    <property type="entry name" value="P-loop containing nucleoside triphosphate hydrolases"/>
    <property type="match status" value="2"/>
</dbReference>
<dbReference type="InterPro" id="IPR011335">
    <property type="entry name" value="Restrct_endonuc-II-like"/>
</dbReference>
<dbReference type="Gene3D" id="1.10.10.160">
    <property type="match status" value="1"/>
</dbReference>
<keyword evidence="9 10" id="KW-0234">DNA repair</keyword>
<comment type="similarity">
    <text evidence="10">Belongs to the RecC family.</text>
</comment>
<keyword evidence="4 10" id="KW-0378">Hydrolase</keyword>
<dbReference type="Gene3D" id="3.40.50.300">
    <property type="entry name" value="P-loop containing nucleotide triphosphate hydrolases"/>
    <property type="match status" value="2"/>
</dbReference>
<evidence type="ECO:0000256" key="6">
    <source>
        <dbReference type="ARBA" id="ARBA00022839"/>
    </source>
</evidence>
<dbReference type="PANTHER" id="PTHR30591">
    <property type="entry name" value="RECBCD ENZYME SUBUNIT RECC"/>
    <property type="match status" value="1"/>
</dbReference>
<evidence type="ECO:0000256" key="2">
    <source>
        <dbReference type="ARBA" id="ARBA00022741"/>
    </source>
</evidence>
<protein>
    <recommendedName>
        <fullName evidence="10">RecBCD enzyme subunit RecC</fullName>
    </recommendedName>
    <alternativeName>
        <fullName evidence="10">Exonuclease V subunit RecC</fullName>
        <shortName evidence="10">ExoV subunit RecC</shortName>
    </alternativeName>
    <alternativeName>
        <fullName evidence="10">Helicase/nuclease RecBCD subunit RecC</fullName>
    </alternativeName>
</protein>
<dbReference type="Gene3D" id="3.40.50.10930">
    <property type="match status" value="1"/>
</dbReference>
<keyword evidence="1 10" id="KW-0540">Nuclease</keyword>
<keyword evidence="8 10" id="KW-0238">DNA-binding</keyword>
<proteinExistence type="inferred from homology"/>
<keyword evidence="6 10" id="KW-0269">Exonuclease</keyword>
<evidence type="ECO:0000259" key="12">
    <source>
        <dbReference type="Pfam" id="PF17946"/>
    </source>
</evidence>
<dbReference type="Gene3D" id="1.10.10.990">
    <property type="match status" value="1"/>
</dbReference>
<dbReference type="SUPFAM" id="SSF52980">
    <property type="entry name" value="Restriction endonuclease-like"/>
    <property type="match status" value="1"/>
</dbReference>
<evidence type="ECO:0000313" key="14">
    <source>
        <dbReference type="Proteomes" id="UP001501821"/>
    </source>
</evidence>
<dbReference type="RefSeq" id="WP_344774966.1">
    <property type="nucleotide sequence ID" value="NZ_BAABAH010000006.1"/>
</dbReference>
<evidence type="ECO:0000256" key="1">
    <source>
        <dbReference type="ARBA" id="ARBA00022722"/>
    </source>
</evidence>
<sequence length="1140" mass="124109">MALHLHRAPRTDLLADRLGELLAVPLPDPFAAEVVVVPAKGVERWLSQRLSHRLGACRRGGDGICAGVEFRSPWALIAEVLGTRDEDPWAPDTLVWPLLQVLDDSLDEPWAATLARHVGHGMTGEEGDLRRGRRFAVARRLARLFAGYAVQRPGVVGDWAAGRDTDGCGRPIADDLAWQPELWRRLAAVVDAPSPPERQAATLARLHDDPGSFDLPERLSLFGHTRLPVTEVRLLHAIGEQREVHLWLPHPSAALWDALRDVAAAGPVPRAADRSHDVVGHPLLATLGRDTRELQRTLATVELVDEPVGLDTSSLVPREGDPTGARLLGWLQQDLRGNDVAPGGRRTFDPVADRSVQVHACHGAARQVDVLREVLLGLLEDDPTLEPRDVLVMCPDVETYAPLIAAGFGLGDVVGDEGHPAHRLRVRLADRALDRTNPLLAVATRLLDLAGGRAGVGDVLDLAHLDPVRRRFGFRDDDLQQIADWAREAGIRWGFDAEHRADFGLEGYVANTWQFGLDRLLAGVAMSGDAGTWLDKTLPLDDVGSGEVELVGRLTEFVTRLRDVTDRLVGAHPLEHWLAALHQGVSGLTAVPSDESWQTGQLQRALRDARSSVASSSGAAAEAGTPRGGDVLRLPDVRTMLADRLAGRPTRANFRTGTLTVATLVPMRSVPHRVVALLGLDDGVFPRVGVTDGDDVLARDPMTGERDPRSEDRQLFLDAILAATETLVVTYTGANEYSGQPRPPASPLGELLDALDATATCADGRPVREPVVVRHPLQPFDRRNVTPGDLVPGTPFSFDRSALAGAVAASGTRTVPPPLLTAPLPAEPVEDVSLEDLLAYWKSPVRGFFRDRLDLALPREEEPLFDGLPVEIDSLAQWSVGDRVLRDLLAGMDAEQAKQQEWRRGVLPPGWLGWRILSDILVKAEPIAAEARSLRVRPAGAVDVDVDLGGGRRLRGTVPEVYGDRLVPVTYSRLGASHRLQVWIQLLALASSNEDRAWTARALGRPSNGRSRTPYSLSQLGPLDHTARETLGDLVALRDRGLTEPLPLPLKASLAYARQRRTRATEEEALRKAGWDWDDGKFPGECSDVEQVRAWGAKSALPGLQEPPRPDEEHPGEVSRFGALALRLWSPLLSAEQGSW</sequence>
<dbReference type="PIRSF" id="PIRSF000980">
    <property type="entry name" value="RecC"/>
    <property type="match status" value="1"/>
</dbReference>
<dbReference type="EMBL" id="BAABAH010000006">
    <property type="protein sequence ID" value="GAA3818476.1"/>
    <property type="molecule type" value="Genomic_DNA"/>
</dbReference>
<comment type="caution">
    <text evidence="13">The sequence shown here is derived from an EMBL/GenBank/DDBJ whole genome shotgun (WGS) entry which is preliminary data.</text>
</comment>
<evidence type="ECO:0000256" key="3">
    <source>
        <dbReference type="ARBA" id="ARBA00022763"/>
    </source>
</evidence>
<evidence type="ECO:0000256" key="9">
    <source>
        <dbReference type="ARBA" id="ARBA00023204"/>
    </source>
</evidence>
<dbReference type="PANTHER" id="PTHR30591:SF1">
    <property type="entry name" value="RECBCD ENZYME SUBUNIT RECC"/>
    <property type="match status" value="1"/>
</dbReference>
<evidence type="ECO:0000313" key="13">
    <source>
        <dbReference type="EMBL" id="GAA3818476.1"/>
    </source>
</evidence>
<gene>
    <name evidence="10 13" type="primary">recC</name>
    <name evidence="13" type="ORF">GCM10022242_20390</name>
</gene>
<dbReference type="InterPro" id="IPR027417">
    <property type="entry name" value="P-loop_NTPase"/>
</dbReference>
<evidence type="ECO:0000256" key="5">
    <source>
        <dbReference type="ARBA" id="ARBA00022806"/>
    </source>
</evidence>
<comment type="subunit">
    <text evidence="10">Heterotrimer of RecB, RecC and RecD. All subunits contribute to DNA-binding.</text>
</comment>
<accession>A0ABP7IHM7</accession>
<evidence type="ECO:0000256" key="11">
    <source>
        <dbReference type="SAM" id="MobiDB-lite"/>
    </source>
</evidence>
<feature type="domain" description="RecC C-terminal" evidence="12">
    <location>
        <begin position="830"/>
        <end position="1060"/>
    </location>
</feature>
<comment type="function">
    <text evidence="10">A helicase/nuclease that prepares dsDNA breaks (DSB) for recombinational DNA repair. Binds to DSBs and unwinds DNA via a highly rapid and processive ATP-dependent bidirectional helicase activity. Unwinds dsDNA until it encounters a Chi (crossover hotspot instigator) sequence from the 3' direction. Cuts ssDNA a few nucleotides 3' to the Chi site. The properties and activities of the enzyme are changed at Chi. The Chi-altered holoenzyme produces a long 3'-ssDNA overhang and facilitates RecA-binding to the ssDNA for homologous DNA recombination and repair. Holoenzyme degrades any linearized DNA that is unable to undergo homologous recombination. In the holoenzyme this subunit recognizes the wild-type Chi sequence, and when added to isolated RecB increases its ATP-dependent helicase processivity.</text>
</comment>
<dbReference type="NCBIfam" id="TIGR01450">
    <property type="entry name" value="recC"/>
    <property type="match status" value="1"/>
</dbReference>
<dbReference type="Pfam" id="PF17946">
    <property type="entry name" value="RecC_C"/>
    <property type="match status" value="1"/>
</dbReference>
<evidence type="ECO:0000256" key="4">
    <source>
        <dbReference type="ARBA" id="ARBA00022801"/>
    </source>
</evidence>
<keyword evidence="7 10" id="KW-0067">ATP-binding</keyword>